<feature type="transmembrane region" description="Helical" evidence="1">
    <location>
        <begin position="405"/>
        <end position="422"/>
    </location>
</feature>
<dbReference type="RefSeq" id="WP_050001832.1">
    <property type="nucleotide sequence ID" value="NZ_CP008887.1"/>
</dbReference>
<dbReference type="SUPFAM" id="SSF63825">
    <property type="entry name" value="YWTD domain"/>
    <property type="match status" value="1"/>
</dbReference>
<dbReference type="KEGG" id="teu:TEU_00020"/>
<dbReference type="InterPro" id="IPR015943">
    <property type="entry name" value="WD40/YVTN_repeat-like_dom_sf"/>
</dbReference>
<keyword evidence="1" id="KW-0472">Membrane</keyword>
<accession>A0A097QQT8</accession>
<dbReference type="Proteomes" id="UP000029980">
    <property type="component" value="Chromosome"/>
</dbReference>
<gene>
    <name evidence="3" type="ORF">TEU_00020</name>
</gene>
<dbReference type="HOGENOM" id="CLU_697595_0_0_2"/>
<name>A0A097QQT8_9EURY</name>
<organism evidence="3 4">
    <name type="scientific">Thermococcus eurythermalis</name>
    <dbReference type="NCBI Taxonomy" id="1505907"/>
    <lineage>
        <taxon>Archaea</taxon>
        <taxon>Methanobacteriati</taxon>
        <taxon>Methanobacteriota</taxon>
        <taxon>Thermococci</taxon>
        <taxon>Thermococcales</taxon>
        <taxon>Thermococcaceae</taxon>
        <taxon>Thermococcus</taxon>
    </lineage>
</organism>
<dbReference type="PANTHER" id="PTHR34512">
    <property type="entry name" value="CELL SURFACE PROTEIN"/>
    <property type="match status" value="1"/>
</dbReference>
<keyword evidence="1" id="KW-0812">Transmembrane</keyword>
<proteinExistence type="predicted"/>
<dbReference type="EMBL" id="CP008887">
    <property type="protein sequence ID" value="AIU68847.1"/>
    <property type="molecule type" value="Genomic_DNA"/>
</dbReference>
<dbReference type="Gene3D" id="2.130.10.10">
    <property type="entry name" value="YVTN repeat-like/Quinoprotein amine dehydrogenase"/>
    <property type="match status" value="2"/>
</dbReference>
<keyword evidence="4" id="KW-1185">Reference proteome</keyword>
<dbReference type="PANTHER" id="PTHR34512:SF30">
    <property type="entry name" value="OUTER MEMBRANE PROTEIN ASSEMBLY FACTOR BAMB"/>
    <property type="match status" value="1"/>
</dbReference>
<dbReference type="AlphaFoldDB" id="A0A097QQT8"/>
<feature type="domain" description="Pyrrolo-quinoline quinone repeat" evidence="2">
    <location>
        <begin position="211"/>
        <end position="328"/>
    </location>
</feature>
<sequence>MKRGVPAILVTLVAFLLLGNVSAAPRPVLWEGTACEDIAYQKSIEAAAMTEDRVYAACSYRQVVNSTGLIQVYYLGILSAFSANGTELWQNSSGYTVKLAPLDDGVLAGSFGALLKFDRDGRIVGSYNVLNKLYDFVVSDGMVYIADGDFFLSGGSTSYRGHVYAVKLGGNLTGIWNVTFNDMITRVRVADGIIYASSGFPSGYAGGYQFGSLYGVSPEGKSLWNLSIGHWVRDLEVWKGNAVLGTGWDGSKGNFYVVSPAGKVLLNESLFYTEDIVVVGDTAYVGGYDGRNGTLVALELPSGEVRWEVKFPYRVKALAYADGVLLAGTGKFESRAENGTTYVYSVGELYALSPEGKVLRKLPNTGYVRSIAVKDGRAVIGTASSRFYVVDVNALKGGQKSSICGPGFVVLLAIAVLFVRRLT</sequence>
<evidence type="ECO:0000313" key="3">
    <source>
        <dbReference type="EMBL" id="AIU68847.1"/>
    </source>
</evidence>
<dbReference type="SMART" id="SM00564">
    <property type="entry name" value="PQQ"/>
    <property type="match status" value="5"/>
</dbReference>
<evidence type="ECO:0000313" key="4">
    <source>
        <dbReference type="Proteomes" id="UP000029980"/>
    </source>
</evidence>
<protein>
    <recommendedName>
        <fullName evidence="2">Pyrrolo-quinoline quinone repeat domain-containing protein</fullName>
    </recommendedName>
</protein>
<dbReference type="Pfam" id="PF13360">
    <property type="entry name" value="PQQ_2"/>
    <property type="match status" value="1"/>
</dbReference>
<dbReference type="InterPro" id="IPR002372">
    <property type="entry name" value="PQQ_rpt_dom"/>
</dbReference>
<dbReference type="InterPro" id="IPR018391">
    <property type="entry name" value="PQQ_b-propeller_rpt"/>
</dbReference>
<evidence type="ECO:0000256" key="1">
    <source>
        <dbReference type="SAM" id="Phobius"/>
    </source>
</evidence>
<dbReference type="OrthoDB" id="145878at2157"/>
<dbReference type="InterPro" id="IPR011047">
    <property type="entry name" value="Quinoprotein_ADH-like_sf"/>
</dbReference>
<dbReference type="STRING" id="1505907.TEU_00020"/>
<dbReference type="GeneID" id="25151814"/>
<reference evidence="3 4" key="1">
    <citation type="journal article" date="2015" name="Int. J. Syst. Evol. Microbiol.">
        <title>Thermococcus eurythermalis sp. nov., a conditional piezophilic hyperthermophilic archaeon with a wide temperature range isolated from an oil-immersed chimney in the Guaymas Basin.</title>
        <authorList>
            <person name="Zhao W."/>
            <person name="Zeng X."/>
            <person name="Xiao X."/>
        </authorList>
    </citation>
    <scope>NUCLEOTIDE SEQUENCE [LARGE SCALE GENOMIC DNA]</scope>
    <source>
        <strain evidence="3 4">A501</strain>
    </source>
</reference>
<keyword evidence="1" id="KW-1133">Transmembrane helix</keyword>
<evidence type="ECO:0000259" key="2">
    <source>
        <dbReference type="Pfam" id="PF13360"/>
    </source>
</evidence>
<dbReference type="SUPFAM" id="SSF50998">
    <property type="entry name" value="Quinoprotein alcohol dehydrogenase-like"/>
    <property type="match status" value="1"/>
</dbReference>